<evidence type="ECO:0000259" key="2">
    <source>
        <dbReference type="Pfam" id="PF16201"/>
    </source>
</evidence>
<evidence type="ECO:0000313" key="3">
    <source>
        <dbReference type="EMBL" id="KYQ88311.1"/>
    </source>
</evidence>
<dbReference type="InterPro" id="IPR016024">
    <property type="entry name" value="ARM-type_fold"/>
</dbReference>
<dbReference type="Pfam" id="PF16201">
    <property type="entry name" value="NopRA1"/>
    <property type="match status" value="1"/>
</dbReference>
<dbReference type="InterPro" id="IPR021714">
    <property type="entry name" value="URB1_N"/>
</dbReference>
<dbReference type="Pfam" id="PF11707">
    <property type="entry name" value="Npa1"/>
    <property type="match status" value="1"/>
</dbReference>
<gene>
    <name evidence="3" type="ORF">DLAC_11007</name>
</gene>
<dbReference type="GO" id="GO:0000466">
    <property type="term" value="P:maturation of 5.8S rRNA from tricistronic rRNA transcript (SSU-rRNA, 5.8S rRNA, LSU-rRNA)"/>
    <property type="evidence" value="ECO:0007669"/>
    <property type="project" value="TreeGrafter"/>
</dbReference>
<dbReference type="FunCoup" id="A0A151Z2Y7">
    <property type="interactions" value="3"/>
</dbReference>
<dbReference type="InParanoid" id="A0A151Z2Y7"/>
<dbReference type="STRING" id="361077.A0A151Z2Y7"/>
<comment type="caution">
    <text evidence="3">The sequence shown here is derived from an EMBL/GenBank/DDBJ whole genome shotgun (WGS) entry which is preliminary data.</text>
</comment>
<protein>
    <recommendedName>
        <fullName evidence="5">Nucleolar pre-ribosomal-associated protein 1 C-terminal domain-containing protein</fullName>
    </recommendedName>
</protein>
<name>A0A151Z2Y7_TIELA</name>
<proteinExistence type="predicted"/>
<reference evidence="3 4" key="1">
    <citation type="submission" date="2015-12" db="EMBL/GenBank/DDBJ databases">
        <title>Dictyostelia acquired genes for synthesis and detection of signals that induce cell-type specialization by lateral gene transfer from prokaryotes.</title>
        <authorList>
            <person name="Gloeckner G."/>
            <person name="Schaap P."/>
        </authorList>
    </citation>
    <scope>NUCLEOTIDE SEQUENCE [LARGE SCALE GENOMIC DNA]</scope>
    <source>
        <strain evidence="3 4">TK</strain>
    </source>
</reference>
<evidence type="ECO:0008006" key="5">
    <source>
        <dbReference type="Google" id="ProtNLM"/>
    </source>
</evidence>
<keyword evidence="4" id="KW-1185">Reference proteome</keyword>
<dbReference type="OrthoDB" id="72892at2759"/>
<feature type="domain" description="URB1 C-terminal" evidence="2">
    <location>
        <begin position="1560"/>
        <end position="1745"/>
    </location>
</feature>
<organism evidence="3 4">
    <name type="scientific">Tieghemostelium lacteum</name>
    <name type="common">Slime mold</name>
    <name type="synonym">Dictyostelium lacteum</name>
    <dbReference type="NCBI Taxonomy" id="361077"/>
    <lineage>
        <taxon>Eukaryota</taxon>
        <taxon>Amoebozoa</taxon>
        <taxon>Evosea</taxon>
        <taxon>Eumycetozoa</taxon>
        <taxon>Dictyostelia</taxon>
        <taxon>Dictyosteliales</taxon>
        <taxon>Raperosteliaceae</taxon>
        <taxon>Tieghemostelium</taxon>
    </lineage>
</organism>
<dbReference type="OMA" id="IINSCPD"/>
<evidence type="ECO:0000259" key="1">
    <source>
        <dbReference type="Pfam" id="PF11707"/>
    </source>
</evidence>
<dbReference type="EMBL" id="LODT01000051">
    <property type="protein sequence ID" value="KYQ88311.1"/>
    <property type="molecule type" value="Genomic_DNA"/>
</dbReference>
<dbReference type="GO" id="GO:0005730">
    <property type="term" value="C:nucleolus"/>
    <property type="evidence" value="ECO:0007669"/>
    <property type="project" value="TreeGrafter"/>
</dbReference>
<dbReference type="SUPFAM" id="SSF48371">
    <property type="entry name" value="ARM repeat"/>
    <property type="match status" value="1"/>
</dbReference>
<evidence type="ECO:0000313" key="4">
    <source>
        <dbReference type="Proteomes" id="UP000076078"/>
    </source>
</evidence>
<dbReference type="PANTHER" id="PTHR13500:SF0">
    <property type="entry name" value="NUCLEOLAR PRE-RIBOSOMAL-ASSOCIATED PROTEIN 1"/>
    <property type="match status" value="1"/>
</dbReference>
<feature type="domain" description="URB1 N-terminal" evidence="1">
    <location>
        <begin position="98"/>
        <end position="405"/>
    </location>
</feature>
<dbReference type="InterPro" id="IPR032436">
    <property type="entry name" value="URB1_C"/>
</dbReference>
<dbReference type="Proteomes" id="UP000076078">
    <property type="component" value="Unassembled WGS sequence"/>
</dbReference>
<sequence length="2006" mass="232443">MSKKKLNKLNPFKKNWSKIDESQSIQTFEFIENLTLFKFLQCINSKNTKDIEKGLYSIIKTIRDEKEREDQPEQPILNYKNEQISLLFDYLRQSNQTTELFQIWDQCVDKPEIYANIHSMLMELFAIILTINDDPSLPTLTKYISDNILNNRFIEIHNLVIKFQESGRPMIINAFRLLAAITGLSLKNARHIQSNFLFTDTGFHKSMTDVSTFGPYSGSRPFVLRFMLSFLKHQNPQLTEFILDNENLLPKYCKTLQYDHHNIVLDLIESLQEYVLQSKAISKKIKCKFFNSSFLSKLGMVFSKEDIGDDARDQIYQFLVTLCCSPQTGITSTVDQQKWTWFRLDDQACFENRAIVSLISELNPISYQTHQMLFIKIINSCPDLFTSYLRKLGHFETTLSLNWLNKTTMLIKTLLAPVPKKPHLNVVTNEKLIEPIPSSPMVLINLLVPPQINSEKPSGLFQFPLVTYNQLLVLQLCLKRVNTVMKDLLEFRQDLFNSINSKGTQNSLYYSLEDIDQFIGDLKKGLMERLPNFNYFKENFKMFKQNATTYNQYLSILSEYLRYLPIPNQITLKMIDYTMIQQSPYTQKLFIQLMSHSKTINSITSLLSKDTGSDAPSILSMIIQLYYQVTRNNAIDLKEMFYQLLLRVFTINNIFAGVDQEIDIWLDYLVQEQDESIAMELIQFLETLISNSNKDKFQLVDTCQLTSKQLFKNIQEISTSPILVSSIQYLYNQQQSTTDNIQQYLSKVYSTISSNTVSSSTVLFLFYYLSDKSQDIYEISLDSLKSFKISSKNFSSEIQSTLKLIYFQTFGSVDKFDKLNKSIALSFVGGEDELNCISVFRSSSLLVSLNRFLLVSDIVLISHPLRSYILSTISQHSNSRKLSNLIPLILSLIKFEFQKSSSADNIDFYFDVLDLVLVQLLQLKNTQQSCKLISMILYNDFLQSQYLVNDRITLLLLLLVIRILNHQNPIHITILNKITDLIFNNQNINNNIRNQSSQLLLPFLDVESTLQYYTKTFTNIESIQCQPNQFLQSIQNLINNSKITLNSIPVPTYLAELLHFNICKPQSNLVKISITSNTNIVNSTDIKKQIFNNLIELAMSSPSSEIFYKCILEFLLMDLCCPLYMNFSCLNQLYYHHHQFIKNLLSGKIDNPYQVPIITLLFRSFDNFHELFGTGTMLSTIKDINQLVPLLYTIQQYQKQPSPCDSILQSTFIELVSKTFSKTLKPVYYETASELCSVLSKYIDLEKYIDSPSNYIIYQSLTEIDQNLTKKVIRQLVNNFITSLESSMKSNRDLFRFNIQFLDKYLKMNDNEDLLESLVKKSCEYLEDIEILEFLDKLLEHVNSYYYLLGVFKKLLDSSYIMNVIEDYHSVQLNYSRFLILNILLKIYSKNSKFCTINSNNKLVSVYFKSYQATTHPNDLVLYRIIYHHEKSGINILEDSNYLWGLHYNQSSNIHHLLKTNTLLQDGHLQRSISSFPVDLLPFSTDPNEEDSDDNMQVDSTTENHKDDKVEIDYTSKELVVKPVVEFPYDPSFLLRLFLIILQDKDLNSNAFYFNGPLVYSIRSLSSQSVGIRKLGYMILMKFIKLVQDEWSKSKVKLVQLKFLKVLKQMVFEKNQLIPNVFTLFISNSIRLLGWKKDPNRDAIIAFFKGTPLLSMTSIPYLNSNLLKLSNRNLVGWLYDGVLEALPNQNTEYLIRRSNALPMFMGLFDSYLSTPKVKLTILEILLKLSSSASSIVLVKQGIITWISYLIVNPSLQVQYIQMIYRILEQLLHTISPSSSEFNQFNLITQVSWDLIMKLNWNTSREFKDIIKSFLKCLSTILSNFNSNFKVTTTSLNTLIEKYQSINDTSHQNELLPIVLEIIITLKHDNQSPHIVQWFIEKQIQYLTTSTSSSSTNLIKNTLKWLQDLQIQQSSSSMKSDITSSSTQSIVNYLFFINNQYISKQSTLSRIHLINCLAIIYNNNSKVSKDLTTKFNSLLSKLPSPLDPNISIIDDYLSVLQYCQSNM</sequence>
<dbReference type="InterPro" id="IPR039844">
    <property type="entry name" value="URB1"/>
</dbReference>
<accession>A0A151Z2Y7</accession>
<dbReference type="GO" id="GO:0000463">
    <property type="term" value="P:maturation of LSU-rRNA from tricistronic rRNA transcript (SSU-rRNA, 5.8S rRNA, LSU-rRNA)"/>
    <property type="evidence" value="ECO:0007669"/>
    <property type="project" value="TreeGrafter"/>
</dbReference>
<dbReference type="PANTHER" id="PTHR13500">
    <property type="entry name" value="NUCLEOLAR PRERIBOSOMAL-ASSOCIATED PROTEIN 1"/>
    <property type="match status" value="1"/>
</dbReference>